<evidence type="ECO:0000313" key="2">
    <source>
        <dbReference type="Proteomes" id="UP001163603"/>
    </source>
</evidence>
<gene>
    <name evidence="1" type="ORF">Pint_23255</name>
</gene>
<sequence>MSSDKLESFHIRFTGKNYSAWEFQFKLFVKGKEL</sequence>
<protein>
    <submittedName>
        <fullName evidence="1">Uncharacterized protein</fullName>
    </submittedName>
</protein>
<reference evidence="2" key="1">
    <citation type="journal article" date="2023" name="G3 (Bethesda)">
        <title>Genome assembly and association tests identify interacting loci associated with vigor, precocity, and sex in interspecific pistachio rootstocks.</title>
        <authorList>
            <person name="Palmer W."/>
            <person name="Jacygrad E."/>
            <person name="Sagayaradj S."/>
            <person name="Cavanaugh K."/>
            <person name="Han R."/>
            <person name="Bertier L."/>
            <person name="Beede B."/>
            <person name="Kafkas S."/>
            <person name="Golino D."/>
            <person name="Preece J."/>
            <person name="Michelmore R."/>
        </authorList>
    </citation>
    <scope>NUCLEOTIDE SEQUENCE [LARGE SCALE GENOMIC DNA]</scope>
</reference>
<comment type="caution">
    <text evidence="1">The sequence shown here is derived from an EMBL/GenBank/DDBJ whole genome shotgun (WGS) entry which is preliminary data.</text>
</comment>
<organism evidence="1 2">
    <name type="scientific">Pistacia integerrima</name>
    <dbReference type="NCBI Taxonomy" id="434235"/>
    <lineage>
        <taxon>Eukaryota</taxon>
        <taxon>Viridiplantae</taxon>
        <taxon>Streptophyta</taxon>
        <taxon>Embryophyta</taxon>
        <taxon>Tracheophyta</taxon>
        <taxon>Spermatophyta</taxon>
        <taxon>Magnoliopsida</taxon>
        <taxon>eudicotyledons</taxon>
        <taxon>Gunneridae</taxon>
        <taxon>Pentapetalae</taxon>
        <taxon>rosids</taxon>
        <taxon>malvids</taxon>
        <taxon>Sapindales</taxon>
        <taxon>Anacardiaceae</taxon>
        <taxon>Pistacia</taxon>
    </lineage>
</organism>
<accession>A0ACC0YJD9</accession>
<dbReference type="EMBL" id="CM047741">
    <property type="protein sequence ID" value="KAJ0037682.1"/>
    <property type="molecule type" value="Genomic_DNA"/>
</dbReference>
<dbReference type="Proteomes" id="UP001163603">
    <property type="component" value="Chromosome 6"/>
</dbReference>
<keyword evidence="2" id="KW-1185">Reference proteome</keyword>
<proteinExistence type="predicted"/>
<name>A0ACC0YJD9_9ROSI</name>
<evidence type="ECO:0000313" key="1">
    <source>
        <dbReference type="EMBL" id="KAJ0037682.1"/>
    </source>
</evidence>